<reference evidence="6" key="1">
    <citation type="submission" date="2023-05" db="EMBL/GenBank/DDBJ databases">
        <title>Nepenthes gracilis genome sequencing.</title>
        <authorList>
            <person name="Fukushima K."/>
        </authorList>
    </citation>
    <scope>NUCLEOTIDE SEQUENCE</scope>
    <source>
        <strain evidence="6">SING2019-196</strain>
    </source>
</reference>
<feature type="coiled-coil region" evidence="4">
    <location>
        <begin position="23"/>
        <end position="50"/>
    </location>
</feature>
<feature type="domain" description="Disease resistance N-terminal" evidence="5">
    <location>
        <begin position="5"/>
        <end position="94"/>
    </location>
</feature>
<evidence type="ECO:0000256" key="4">
    <source>
        <dbReference type="SAM" id="Coils"/>
    </source>
</evidence>
<evidence type="ECO:0000256" key="2">
    <source>
        <dbReference type="ARBA" id="ARBA00022741"/>
    </source>
</evidence>
<dbReference type="PANTHER" id="PTHR19338">
    <property type="entry name" value="TRANSLOCASE OF INNER MITOCHONDRIAL MEMBRANE 13 HOMOLOG"/>
    <property type="match status" value="1"/>
</dbReference>
<dbReference type="Gene3D" id="1.20.5.4130">
    <property type="match status" value="1"/>
</dbReference>
<evidence type="ECO:0000313" key="7">
    <source>
        <dbReference type="Proteomes" id="UP001279734"/>
    </source>
</evidence>
<dbReference type="CDD" id="cd14798">
    <property type="entry name" value="RX-CC_like"/>
    <property type="match status" value="1"/>
</dbReference>
<proteinExistence type="predicted"/>
<accession>A0AAD3STZ9</accession>
<dbReference type="InterPro" id="IPR041118">
    <property type="entry name" value="Rx_N"/>
</dbReference>
<keyword evidence="2" id="KW-0547">Nucleotide-binding</keyword>
<name>A0AAD3STZ9_NEPGR</name>
<dbReference type="Proteomes" id="UP001279734">
    <property type="component" value="Unassembled WGS sequence"/>
</dbReference>
<dbReference type="EMBL" id="BSYO01000018">
    <property type="protein sequence ID" value="GMH17588.1"/>
    <property type="molecule type" value="Genomic_DNA"/>
</dbReference>
<dbReference type="GO" id="GO:0000166">
    <property type="term" value="F:nucleotide binding"/>
    <property type="evidence" value="ECO:0007669"/>
    <property type="project" value="UniProtKB-KW"/>
</dbReference>
<dbReference type="AlphaFoldDB" id="A0AAD3STZ9"/>
<dbReference type="PANTHER" id="PTHR19338:SF66">
    <property type="entry name" value="NB-ARC DOMAIN-CONTAINING PROTEIN"/>
    <property type="match status" value="1"/>
</dbReference>
<keyword evidence="4" id="KW-0175">Coiled coil</keyword>
<keyword evidence="1" id="KW-0677">Repeat</keyword>
<evidence type="ECO:0000259" key="5">
    <source>
        <dbReference type="Pfam" id="PF18052"/>
    </source>
</evidence>
<comment type="caution">
    <text evidence="6">The sequence shown here is derived from an EMBL/GenBank/DDBJ whole genome shotgun (WGS) entry which is preliminary data.</text>
</comment>
<keyword evidence="7" id="KW-1185">Reference proteome</keyword>
<evidence type="ECO:0000256" key="1">
    <source>
        <dbReference type="ARBA" id="ARBA00022737"/>
    </source>
</evidence>
<protein>
    <recommendedName>
        <fullName evidence="5">Disease resistance N-terminal domain-containing protein</fullName>
    </recommendedName>
</protein>
<gene>
    <name evidence="6" type="ORF">Nepgr_019429</name>
</gene>
<keyword evidence="3" id="KW-0611">Plant defense</keyword>
<dbReference type="Pfam" id="PF18052">
    <property type="entry name" value="Rx_N"/>
    <property type="match status" value="1"/>
</dbReference>
<sequence>MDATVTFLVNWIGSQLINEASLLSGVEDQVRSLQDELKSMQRYIRNVEDRQGEDGGDDQVAIFTAKIREISFYAEDVIDIYILKVGSKSTFSKFACFLCNSFDMHRIGKNIIAIQKDIKDAFGRLKVYESPREVASSLDQMRPRRDILKNYSHIEDEFVVGLDTDIQNLVYHVTSYTERAWVVSIVGQGVWPSCRISLDEEIMISPTTEIKEDLELARSGKLVKYNDDSMSMWGALLI</sequence>
<evidence type="ECO:0000313" key="6">
    <source>
        <dbReference type="EMBL" id="GMH17588.1"/>
    </source>
</evidence>
<dbReference type="InterPro" id="IPR038005">
    <property type="entry name" value="RX-like_CC"/>
</dbReference>
<evidence type="ECO:0000256" key="3">
    <source>
        <dbReference type="ARBA" id="ARBA00022821"/>
    </source>
</evidence>
<dbReference type="GO" id="GO:0006952">
    <property type="term" value="P:defense response"/>
    <property type="evidence" value="ECO:0007669"/>
    <property type="project" value="UniProtKB-KW"/>
</dbReference>
<organism evidence="6 7">
    <name type="scientific">Nepenthes gracilis</name>
    <name type="common">Slender pitcher plant</name>
    <dbReference type="NCBI Taxonomy" id="150966"/>
    <lineage>
        <taxon>Eukaryota</taxon>
        <taxon>Viridiplantae</taxon>
        <taxon>Streptophyta</taxon>
        <taxon>Embryophyta</taxon>
        <taxon>Tracheophyta</taxon>
        <taxon>Spermatophyta</taxon>
        <taxon>Magnoliopsida</taxon>
        <taxon>eudicotyledons</taxon>
        <taxon>Gunneridae</taxon>
        <taxon>Pentapetalae</taxon>
        <taxon>Caryophyllales</taxon>
        <taxon>Nepenthaceae</taxon>
        <taxon>Nepenthes</taxon>
    </lineage>
</organism>